<dbReference type="KEGG" id="ure:UREG_04328"/>
<feature type="region of interest" description="Disordered" evidence="1">
    <location>
        <begin position="196"/>
        <end position="291"/>
    </location>
</feature>
<feature type="compositionally biased region" description="Basic and acidic residues" evidence="1">
    <location>
        <begin position="210"/>
        <end position="229"/>
    </location>
</feature>
<dbReference type="InterPro" id="IPR027973">
    <property type="entry name" value="FSAF1-like"/>
</dbReference>
<dbReference type="RefSeq" id="XP_002544811.1">
    <property type="nucleotide sequence ID" value="XM_002544765.1"/>
</dbReference>
<feature type="compositionally biased region" description="Basic and acidic residues" evidence="1">
    <location>
        <begin position="105"/>
        <end position="116"/>
    </location>
</feature>
<dbReference type="Proteomes" id="UP000002058">
    <property type="component" value="Unassembled WGS sequence"/>
</dbReference>
<proteinExistence type="predicted"/>
<dbReference type="EMBL" id="CH476616">
    <property type="protein sequence ID" value="EEP79482.1"/>
    <property type="molecule type" value="Genomic_DNA"/>
</dbReference>
<sequence>MLGKRKRETAVVSRPTEQEDPLVVPPNSHDLLRRYFEARFEPLQDLEKNEESAADSSGVESEDGSAASEWEGISDDDGDDDDDTGKVWSSNVVAEVVDHSGANNLDKHEDEKELRKHFMSTKPPSSSQMRKSTSKTKVPTSDDEEATDAINLKHDLALQRLLKESHLLESADDLNPTGKNRHRAIDIRMQGIGATDSLFTQKKMPMAHRKGIEAKGAKREDTRRREARENGIILEKPTSKRKTSSQKRERGIGGPSVGRFAGGTLRLSKRDLIDIQGPRSRIGKGKKKGRR</sequence>
<dbReference type="GO" id="GO:0005730">
    <property type="term" value="C:nucleolus"/>
    <property type="evidence" value="ECO:0007669"/>
    <property type="project" value="TreeGrafter"/>
</dbReference>
<feature type="compositionally biased region" description="Polar residues" evidence="1">
    <location>
        <begin position="122"/>
        <end position="139"/>
    </location>
</feature>
<dbReference type="eggNOG" id="ENOG502QVP1">
    <property type="taxonomic scope" value="Eukaryota"/>
</dbReference>
<keyword evidence="3" id="KW-1185">Reference proteome</keyword>
<feature type="region of interest" description="Disordered" evidence="1">
    <location>
        <begin position="1"/>
        <end position="29"/>
    </location>
</feature>
<dbReference type="STRING" id="336963.C4JNC2"/>
<dbReference type="GO" id="GO:0000462">
    <property type="term" value="P:maturation of SSU-rRNA from tricistronic rRNA transcript (SSU-rRNA, 5.8S rRNA, LSU-rRNA)"/>
    <property type="evidence" value="ECO:0007669"/>
    <property type="project" value="TreeGrafter"/>
</dbReference>
<feature type="compositionally biased region" description="Acidic residues" evidence="1">
    <location>
        <begin position="72"/>
        <end position="83"/>
    </location>
</feature>
<organism evidence="2 3">
    <name type="scientific">Uncinocarpus reesii (strain UAMH 1704)</name>
    <dbReference type="NCBI Taxonomy" id="336963"/>
    <lineage>
        <taxon>Eukaryota</taxon>
        <taxon>Fungi</taxon>
        <taxon>Dikarya</taxon>
        <taxon>Ascomycota</taxon>
        <taxon>Pezizomycotina</taxon>
        <taxon>Eurotiomycetes</taxon>
        <taxon>Eurotiomycetidae</taxon>
        <taxon>Onygenales</taxon>
        <taxon>Onygenaceae</taxon>
        <taxon>Uncinocarpus</taxon>
    </lineage>
</organism>
<dbReference type="HOGENOM" id="CLU_054969_0_0_1"/>
<evidence type="ECO:0000313" key="3">
    <source>
        <dbReference type="Proteomes" id="UP000002058"/>
    </source>
</evidence>
<dbReference type="Pfam" id="PF15375">
    <property type="entry name" value="FSAF1"/>
    <property type="match status" value="1"/>
</dbReference>
<dbReference type="AlphaFoldDB" id="C4JNC2"/>
<dbReference type="FunCoup" id="C4JNC2">
    <property type="interactions" value="170"/>
</dbReference>
<gene>
    <name evidence="2" type="ORF">UREG_04328</name>
</gene>
<dbReference type="VEuPathDB" id="FungiDB:UREG_04328"/>
<dbReference type="PANTHER" id="PTHR28096:SF1">
    <property type="entry name" value="PROTEIN FAF1"/>
    <property type="match status" value="1"/>
</dbReference>
<feature type="region of interest" description="Disordered" evidence="1">
    <location>
        <begin position="42"/>
        <end position="146"/>
    </location>
</feature>
<evidence type="ECO:0000313" key="2">
    <source>
        <dbReference type="EMBL" id="EEP79482.1"/>
    </source>
</evidence>
<feature type="compositionally biased region" description="Basic and acidic residues" evidence="1">
    <location>
        <begin position="42"/>
        <end position="51"/>
    </location>
</feature>
<evidence type="ECO:0000256" key="1">
    <source>
        <dbReference type="SAM" id="MobiDB-lite"/>
    </source>
</evidence>
<name>C4JNC2_UNCRE</name>
<dbReference type="InterPro" id="IPR053030">
    <property type="entry name" value="Ribosomal_biogenesis_FAF1-like"/>
</dbReference>
<reference evidence="3" key="1">
    <citation type="journal article" date="2009" name="Genome Res.">
        <title>Comparative genomic analyses of the human fungal pathogens Coccidioides and their relatives.</title>
        <authorList>
            <person name="Sharpton T.J."/>
            <person name="Stajich J.E."/>
            <person name="Rounsley S.D."/>
            <person name="Gardner M.J."/>
            <person name="Wortman J.R."/>
            <person name="Jordar V.S."/>
            <person name="Maiti R."/>
            <person name="Kodira C.D."/>
            <person name="Neafsey D.E."/>
            <person name="Zeng Q."/>
            <person name="Hung C.-Y."/>
            <person name="McMahan C."/>
            <person name="Muszewska A."/>
            <person name="Grynberg M."/>
            <person name="Mandel M.A."/>
            <person name="Kellner E.M."/>
            <person name="Barker B.M."/>
            <person name="Galgiani J.N."/>
            <person name="Orbach M.J."/>
            <person name="Kirkland T.N."/>
            <person name="Cole G.T."/>
            <person name="Henn M.R."/>
            <person name="Birren B.W."/>
            <person name="Taylor J.W."/>
        </authorList>
    </citation>
    <scope>NUCLEOTIDE SEQUENCE [LARGE SCALE GENOMIC DNA]</scope>
    <source>
        <strain evidence="3">UAMH 1704</strain>
    </source>
</reference>
<dbReference type="GeneID" id="8438313"/>
<dbReference type="PANTHER" id="PTHR28096">
    <property type="entry name" value="PROTEIN FAF1"/>
    <property type="match status" value="1"/>
</dbReference>
<accession>C4JNC2</accession>
<protein>
    <recommendedName>
        <fullName evidence="4">Protein FAF1</fullName>
    </recommendedName>
</protein>
<dbReference type="InParanoid" id="C4JNC2"/>
<feature type="compositionally biased region" description="Basic residues" evidence="1">
    <location>
        <begin position="281"/>
        <end position="291"/>
    </location>
</feature>
<evidence type="ECO:0008006" key="4">
    <source>
        <dbReference type="Google" id="ProtNLM"/>
    </source>
</evidence>
<dbReference type="OMA" id="FEAQFKP"/>
<dbReference type="OrthoDB" id="5556956at2759"/>